<feature type="non-terminal residue" evidence="1">
    <location>
        <position position="406"/>
    </location>
</feature>
<name>A0A2S9WYV1_9NEIS</name>
<evidence type="ECO:0000313" key="2">
    <source>
        <dbReference type="Proteomes" id="UP000239469"/>
    </source>
</evidence>
<dbReference type="InterPro" id="IPR052042">
    <property type="entry name" value="Tail_sheath_structural"/>
</dbReference>
<protein>
    <submittedName>
        <fullName evidence="1">Uncharacterized protein</fullName>
    </submittedName>
</protein>
<reference evidence="1 2" key="1">
    <citation type="submission" date="2017-01" db="EMBL/GenBank/DDBJ databases">
        <title>New insights into the genetic diversity of Chromobacterium isolated from tropical freshwater lake.</title>
        <authorList>
            <person name="Santos A.B."/>
            <person name="Nascimento A.M."/>
            <person name="Da Silva P.C."/>
        </authorList>
    </citation>
    <scope>NUCLEOTIDE SEQUENCE [LARGE SCALE GENOMIC DNA]</scope>
    <source>
        <strain evidence="1 2">56AF</strain>
    </source>
</reference>
<dbReference type="EMBL" id="MTBD01000092">
    <property type="protein sequence ID" value="PRP68641.1"/>
    <property type="molecule type" value="Genomic_DNA"/>
</dbReference>
<dbReference type="AlphaFoldDB" id="A0A2S9WYV1"/>
<sequence length="406" mass="43151">MSKPYTTPDVYVTEVSTLPPSVVQVATAIPAFIGYVEKALDDNGKSIDVGIEVKNGKGVSNGKSIVTRRIGSMLEYEQYFGLGAPQAGTVEKIASAADPTKSSLKFTPDAQPHFLYYALQHFYANGGGEAYIVAVGTYGDTPQASDFQKGIAKTEELDEVTLLLAPEASQLAVIVTPANPDAKPPTPKKIESAYYASVVGDMLSQAKKLGDRFVLIDPVVNDDKGLQFAQDTFYSLLRDNVTGTVDQLKYGAAYYPQLNSSIAPAVSAPAMIKLIGFGDAYSSLDKLGVATAEYAQVLSFLAQQTLTLPPSAAIAGVYAQTDAARGVWKAPANVPLAAVNGPAVIVTAEQQGKFNVDATAGKSINVIRAFTGQGSLVWGARTLAGNSNEWRYINVRRLFNMVEESV</sequence>
<proteinExistence type="predicted"/>
<gene>
    <name evidence="1" type="ORF">BUE93_21270</name>
</gene>
<dbReference type="OrthoDB" id="9767864at2"/>
<evidence type="ECO:0000313" key="1">
    <source>
        <dbReference type="EMBL" id="PRP68641.1"/>
    </source>
</evidence>
<dbReference type="Gene3D" id="3.40.50.11780">
    <property type="match status" value="1"/>
</dbReference>
<organism evidence="1 2">
    <name type="scientific">Chromobacterium amazonense</name>
    <dbReference type="NCBI Taxonomy" id="1382803"/>
    <lineage>
        <taxon>Bacteria</taxon>
        <taxon>Pseudomonadati</taxon>
        <taxon>Pseudomonadota</taxon>
        <taxon>Betaproteobacteria</taxon>
        <taxon>Neisseriales</taxon>
        <taxon>Chromobacteriaceae</taxon>
        <taxon>Chromobacterium</taxon>
    </lineage>
</organism>
<accession>A0A2S9WYV1</accession>
<dbReference type="PANTHER" id="PTHR35861:SF1">
    <property type="entry name" value="PHAGE TAIL SHEATH PROTEIN"/>
    <property type="match status" value="1"/>
</dbReference>
<dbReference type="Proteomes" id="UP000239469">
    <property type="component" value="Unassembled WGS sequence"/>
</dbReference>
<comment type="caution">
    <text evidence="1">The sequence shown here is derived from an EMBL/GenBank/DDBJ whole genome shotgun (WGS) entry which is preliminary data.</text>
</comment>
<dbReference type="PANTHER" id="PTHR35861">
    <property type="match status" value="1"/>
</dbReference>